<protein>
    <submittedName>
        <fullName evidence="1">Uncharacterized protein</fullName>
    </submittedName>
</protein>
<sequence length="105" mass="12137">MQRRTQPAFRLSDTLHIATLNGTCPRPQIAPEQRTTRHHHPLRLTFHHHDLRTCLMPTALQYRTRMRTDAGLFQTTSEDATIASTTRCICRTCTWPAPPKRSSCR</sequence>
<name>A0A0S4WUC8_RALSL</name>
<gene>
    <name evidence="1" type="ORF">RUN215_v1_440007</name>
</gene>
<accession>A0A0S4WUC8</accession>
<dbReference type="EMBL" id="LN899820">
    <property type="protein sequence ID" value="CUV55161.1"/>
    <property type="molecule type" value="Genomic_DNA"/>
</dbReference>
<reference evidence="1" key="1">
    <citation type="submission" date="2015-10" db="EMBL/GenBank/DDBJ databases">
        <authorList>
            <person name="Gilbert D.G."/>
        </authorList>
    </citation>
    <scope>NUCLEOTIDE SEQUENCE</scope>
    <source>
        <strain evidence="1">Phyl III-seqv23</strain>
    </source>
</reference>
<evidence type="ECO:0000313" key="1">
    <source>
        <dbReference type="EMBL" id="CUV55161.1"/>
    </source>
</evidence>
<dbReference type="AlphaFoldDB" id="A0A0S4WUC8"/>
<proteinExistence type="predicted"/>
<organism evidence="1">
    <name type="scientific">Ralstonia solanacearum</name>
    <name type="common">Pseudomonas solanacearum</name>
    <dbReference type="NCBI Taxonomy" id="305"/>
    <lineage>
        <taxon>Bacteria</taxon>
        <taxon>Pseudomonadati</taxon>
        <taxon>Pseudomonadota</taxon>
        <taxon>Betaproteobacteria</taxon>
        <taxon>Burkholderiales</taxon>
        <taxon>Burkholderiaceae</taxon>
        <taxon>Ralstonia</taxon>
        <taxon>Ralstonia solanacearum species complex</taxon>
    </lineage>
</organism>